<organism evidence="7 8">
    <name type="scientific">Escallonia herrerae</name>
    <dbReference type="NCBI Taxonomy" id="1293975"/>
    <lineage>
        <taxon>Eukaryota</taxon>
        <taxon>Viridiplantae</taxon>
        <taxon>Streptophyta</taxon>
        <taxon>Embryophyta</taxon>
        <taxon>Tracheophyta</taxon>
        <taxon>Spermatophyta</taxon>
        <taxon>Magnoliopsida</taxon>
        <taxon>eudicotyledons</taxon>
        <taxon>Gunneridae</taxon>
        <taxon>Pentapetalae</taxon>
        <taxon>asterids</taxon>
        <taxon>campanulids</taxon>
        <taxon>Escalloniales</taxon>
        <taxon>Escalloniaceae</taxon>
        <taxon>Escallonia</taxon>
    </lineage>
</organism>
<dbReference type="SUPFAM" id="SSF50630">
    <property type="entry name" value="Acid proteases"/>
    <property type="match status" value="1"/>
</dbReference>
<dbReference type="InterPro" id="IPR001461">
    <property type="entry name" value="Aspartic_peptidase_A1"/>
</dbReference>
<keyword evidence="3" id="KW-0064">Aspartyl protease</keyword>
<dbReference type="EMBL" id="JAVXUP010001323">
    <property type="protein sequence ID" value="KAK3013091.1"/>
    <property type="molecule type" value="Genomic_DNA"/>
</dbReference>
<keyword evidence="2" id="KW-0645">Protease</keyword>
<comment type="similarity">
    <text evidence="1">Belongs to the peptidase A1 family.</text>
</comment>
<dbReference type="GO" id="GO:0004190">
    <property type="term" value="F:aspartic-type endopeptidase activity"/>
    <property type="evidence" value="ECO:0007669"/>
    <property type="project" value="UniProtKB-KW"/>
</dbReference>
<evidence type="ECO:0000259" key="6">
    <source>
        <dbReference type="Pfam" id="PF14543"/>
    </source>
</evidence>
<dbReference type="GO" id="GO:0006508">
    <property type="term" value="P:proteolysis"/>
    <property type="evidence" value="ECO:0007669"/>
    <property type="project" value="UniProtKB-KW"/>
</dbReference>
<evidence type="ECO:0000256" key="5">
    <source>
        <dbReference type="SAM" id="SignalP"/>
    </source>
</evidence>
<evidence type="ECO:0000256" key="3">
    <source>
        <dbReference type="ARBA" id="ARBA00022750"/>
    </source>
</evidence>
<feature type="signal peptide" evidence="5">
    <location>
        <begin position="1"/>
        <end position="22"/>
    </location>
</feature>
<comment type="caution">
    <text evidence="7">The sequence shown here is derived from an EMBL/GenBank/DDBJ whole genome shotgun (WGS) entry which is preliminary data.</text>
</comment>
<name>A0AA88VPU6_9ASTE</name>
<evidence type="ECO:0000313" key="8">
    <source>
        <dbReference type="Proteomes" id="UP001188597"/>
    </source>
</evidence>
<proteinExistence type="inferred from homology"/>
<protein>
    <recommendedName>
        <fullName evidence="6">Xylanase inhibitor N-terminal domain-containing protein</fullName>
    </recommendedName>
</protein>
<dbReference type="FunFam" id="2.40.70.10:FF:000015">
    <property type="entry name" value="Aspartyl protease family protein"/>
    <property type="match status" value="1"/>
</dbReference>
<sequence>MHQKRGLVVSLVCLAVLFAACAEICLSAGPRSTGKHAKSAAPTDRFGSSVIFPLTGNVYPDGYYHVTLDIGNPPKPYFLDIDTGSDLTWLQCDAPCTKCTPAPHSLYRPSKNLIACKDPLCASLHLSGDHRCTSAEEQCDYEVEYADQCSSLGVLVKDSFPMSCGYNQQVPKSIKPPYTDGVLGLGSGESSIVGQMRDLGLTRNVLQRDLNRKQLKDANEETSLPVCWKGTKPFKSILDVRNLFRPFALSFANAKNVQLQLPPEAFLVVTIRGNVCLGILNGTEVELGDYNIIGDISLQDKMVIYDNEKQQIGWAPANCNSMASDFVEDFSRPYSAGLGILEEHCPADFGSWRTKKRLSKLLLLRNPVSTLLACDGSNGFPDLNGVDVFSRELLFAASEASTSTFCSTVYWLFELQ</sequence>
<evidence type="ECO:0000256" key="1">
    <source>
        <dbReference type="ARBA" id="ARBA00007447"/>
    </source>
</evidence>
<feature type="chain" id="PRO_5041693159" description="Xylanase inhibitor N-terminal domain-containing protein" evidence="5">
    <location>
        <begin position="23"/>
        <end position="416"/>
    </location>
</feature>
<dbReference type="PROSITE" id="PS51257">
    <property type="entry name" value="PROKAR_LIPOPROTEIN"/>
    <property type="match status" value="1"/>
</dbReference>
<dbReference type="Proteomes" id="UP001188597">
    <property type="component" value="Unassembled WGS sequence"/>
</dbReference>
<dbReference type="InterPro" id="IPR032861">
    <property type="entry name" value="TAXi_N"/>
</dbReference>
<keyword evidence="8" id="KW-1185">Reference proteome</keyword>
<keyword evidence="4" id="KW-0378">Hydrolase</keyword>
<evidence type="ECO:0000313" key="7">
    <source>
        <dbReference type="EMBL" id="KAK3013091.1"/>
    </source>
</evidence>
<dbReference type="Gene3D" id="2.40.70.10">
    <property type="entry name" value="Acid Proteases"/>
    <property type="match status" value="2"/>
</dbReference>
<dbReference type="AlphaFoldDB" id="A0AA88VPU6"/>
<dbReference type="Pfam" id="PF14543">
    <property type="entry name" value="TAXi_N"/>
    <property type="match status" value="1"/>
</dbReference>
<dbReference type="PANTHER" id="PTHR13683">
    <property type="entry name" value="ASPARTYL PROTEASES"/>
    <property type="match status" value="1"/>
</dbReference>
<keyword evidence="5" id="KW-0732">Signal</keyword>
<evidence type="ECO:0000256" key="2">
    <source>
        <dbReference type="ARBA" id="ARBA00022670"/>
    </source>
</evidence>
<feature type="domain" description="Xylanase inhibitor N-terminal" evidence="6">
    <location>
        <begin position="64"/>
        <end position="206"/>
    </location>
</feature>
<gene>
    <name evidence="7" type="ORF">RJ639_008152</name>
</gene>
<dbReference type="InterPro" id="IPR021109">
    <property type="entry name" value="Peptidase_aspartic_dom_sf"/>
</dbReference>
<accession>A0AA88VPU6</accession>
<evidence type="ECO:0000256" key="4">
    <source>
        <dbReference type="ARBA" id="ARBA00022801"/>
    </source>
</evidence>
<dbReference type="PANTHER" id="PTHR13683:SF227">
    <property type="entry name" value="EUKARYOTIC ASPARTYL PROTEASE FAMILY PROTEIN"/>
    <property type="match status" value="1"/>
</dbReference>
<reference evidence="7" key="1">
    <citation type="submission" date="2022-12" db="EMBL/GenBank/DDBJ databases">
        <title>Draft genome assemblies for two species of Escallonia (Escalloniales).</title>
        <authorList>
            <person name="Chanderbali A."/>
            <person name="Dervinis C."/>
            <person name="Anghel I."/>
            <person name="Soltis D."/>
            <person name="Soltis P."/>
            <person name="Zapata F."/>
        </authorList>
    </citation>
    <scope>NUCLEOTIDE SEQUENCE</scope>
    <source>
        <strain evidence="7">UCBG64.0493</strain>
        <tissue evidence="7">Leaf</tissue>
    </source>
</reference>